<accession>A0A5B8LGG7</accession>
<evidence type="ECO:0000256" key="1">
    <source>
        <dbReference type="SAM" id="Phobius"/>
    </source>
</evidence>
<dbReference type="AlphaFoldDB" id="A0A5B8LGG7"/>
<proteinExistence type="predicted"/>
<keyword evidence="1" id="KW-0812">Transmembrane</keyword>
<dbReference type="Proteomes" id="UP000315673">
    <property type="component" value="Chromosome"/>
</dbReference>
<keyword evidence="1" id="KW-0472">Membrane</keyword>
<feature type="transmembrane region" description="Helical" evidence="1">
    <location>
        <begin position="88"/>
        <end position="110"/>
    </location>
</feature>
<reference evidence="2 3" key="1">
    <citation type="submission" date="2019-07" db="EMBL/GenBank/DDBJ databases">
        <title>Full genome sequence of Sphingomonas sp. 4R-6-7(HKS19).</title>
        <authorList>
            <person name="Im W.-T."/>
        </authorList>
    </citation>
    <scope>NUCLEOTIDE SEQUENCE [LARGE SCALE GENOMIC DNA]</scope>
    <source>
        <strain evidence="2 3">HKS19</strain>
    </source>
</reference>
<protein>
    <submittedName>
        <fullName evidence="2">Uncharacterized protein</fullName>
    </submittedName>
</protein>
<sequence>MLRRVVLHSPLDPVAIATRLRDTLGGRKDKPKKGVTGQGDEQTMMLFVYRGYGEATGTRFDAVMHPDDGGGTRIEGRFGLARGMACGLILWCGFLSIFLFTGIAICANGGAWEVGVPFVAISSLMMIVPVGLWWFGTRYSADDEAAIRQFLADTVQAL</sequence>
<keyword evidence="3" id="KW-1185">Reference proteome</keyword>
<dbReference type="RefSeq" id="WP_146569806.1">
    <property type="nucleotide sequence ID" value="NZ_CP042306.1"/>
</dbReference>
<dbReference type="EMBL" id="CP042306">
    <property type="protein sequence ID" value="QDZ06722.1"/>
    <property type="molecule type" value="Genomic_DNA"/>
</dbReference>
<organism evidence="2 3">
    <name type="scientific">Sphingomonas panacisoli</name>
    <dbReference type="NCBI Taxonomy" id="1813879"/>
    <lineage>
        <taxon>Bacteria</taxon>
        <taxon>Pseudomonadati</taxon>
        <taxon>Pseudomonadota</taxon>
        <taxon>Alphaproteobacteria</taxon>
        <taxon>Sphingomonadales</taxon>
        <taxon>Sphingomonadaceae</taxon>
        <taxon>Sphingomonas</taxon>
    </lineage>
</organism>
<name>A0A5B8LGG7_9SPHN</name>
<gene>
    <name evidence="2" type="ORF">FPZ24_03870</name>
</gene>
<evidence type="ECO:0000313" key="2">
    <source>
        <dbReference type="EMBL" id="QDZ06722.1"/>
    </source>
</evidence>
<evidence type="ECO:0000313" key="3">
    <source>
        <dbReference type="Proteomes" id="UP000315673"/>
    </source>
</evidence>
<dbReference type="KEGG" id="spai:FPZ24_03870"/>
<keyword evidence="1" id="KW-1133">Transmembrane helix</keyword>
<dbReference type="OrthoDB" id="7447745at2"/>
<feature type="transmembrane region" description="Helical" evidence="1">
    <location>
        <begin position="116"/>
        <end position="135"/>
    </location>
</feature>